<evidence type="ECO:0000313" key="9">
    <source>
        <dbReference type="EMBL" id="QDP20015.1"/>
    </source>
</evidence>
<dbReference type="PROSITE" id="PS51679">
    <property type="entry name" value="SAM_MT_C5"/>
    <property type="match status" value="1"/>
</dbReference>
<dbReference type="AlphaFoldDB" id="A0A516IT02"/>
<dbReference type="Gene3D" id="3.40.50.150">
    <property type="entry name" value="Vaccinia Virus protein VP39"/>
    <property type="match status" value="2"/>
</dbReference>
<evidence type="ECO:0000256" key="7">
    <source>
        <dbReference type="RuleBase" id="RU000416"/>
    </source>
</evidence>
<comment type="similarity">
    <text evidence="6 7">Belongs to the class I-like SAM-binding methyltransferase superfamily. C5-methyltransferase family.</text>
</comment>
<evidence type="ECO:0000256" key="3">
    <source>
        <dbReference type="ARBA" id="ARBA00022691"/>
    </source>
</evidence>
<dbReference type="Proteomes" id="UP000321857">
    <property type="component" value="Chromosome"/>
</dbReference>
<evidence type="ECO:0000313" key="10">
    <source>
        <dbReference type="Proteomes" id="UP000321857"/>
    </source>
</evidence>
<dbReference type="RefSeq" id="WP_147494464.1">
    <property type="nucleotide sequence ID" value="NZ_CP041659.1"/>
</dbReference>
<dbReference type="PRINTS" id="PR00105">
    <property type="entry name" value="C5METTRFRASE"/>
</dbReference>
<keyword evidence="10" id="KW-1185">Reference proteome</keyword>
<dbReference type="CDD" id="cd00315">
    <property type="entry name" value="Cyt_C5_DNA_methylase"/>
    <property type="match status" value="1"/>
</dbReference>
<dbReference type="InterPro" id="IPR018117">
    <property type="entry name" value="C5_DNA_meth_AS"/>
</dbReference>
<dbReference type="PROSITE" id="PS00094">
    <property type="entry name" value="C5_MTASE_1"/>
    <property type="match status" value="1"/>
</dbReference>
<accession>A0A516IT02</accession>
<dbReference type="SUPFAM" id="SSF53335">
    <property type="entry name" value="S-adenosyl-L-methionine-dependent methyltransferases"/>
    <property type="match status" value="1"/>
</dbReference>
<keyword evidence="2 6" id="KW-0808">Transferase</keyword>
<protein>
    <recommendedName>
        <fullName evidence="8">Cytosine-specific methyltransferase</fullName>
        <ecNumber evidence="8">2.1.1.37</ecNumber>
    </recommendedName>
</protein>
<dbReference type="REBASE" id="354427">
    <property type="entry name" value="M.SspAE3ORF8640P"/>
</dbReference>
<dbReference type="GO" id="GO:0003886">
    <property type="term" value="F:DNA (cytosine-5-)-methyltransferase activity"/>
    <property type="evidence" value="ECO:0007669"/>
    <property type="project" value="UniProtKB-EC"/>
</dbReference>
<reference evidence="9 10" key="1">
    <citation type="submission" date="2019-07" db="EMBL/GenBank/DDBJ databases">
        <title>Sphingomonas AE3 Genome sequencing and assembly.</title>
        <authorList>
            <person name="Kim H."/>
        </authorList>
    </citation>
    <scope>NUCLEOTIDE SEQUENCE [LARGE SCALE GENOMIC DNA]</scope>
    <source>
        <strain evidence="9 10">AE3</strain>
    </source>
</reference>
<dbReference type="GO" id="GO:0009307">
    <property type="term" value="P:DNA restriction-modification system"/>
    <property type="evidence" value="ECO:0007669"/>
    <property type="project" value="UniProtKB-KW"/>
</dbReference>
<dbReference type="PANTHER" id="PTHR10629">
    <property type="entry name" value="CYTOSINE-SPECIFIC METHYLTRANSFERASE"/>
    <property type="match status" value="1"/>
</dbReference>
<evidence type="ECO:0000256" key="5">
    <source>
        <dbReference type="ARBA" id="ARBA00047422"/>
    </source>
</evidence>
<evidence type="ECO:0000256" key="1">
    <source>
        <dbReference type="ARBA" id="ARBA00022603"/>
    </source>
</evidence>
<keyword evidence="1 6" id="KW-0489">Methyltransferase</keyword>
<evidence type="ECO:0000256" key="2">
    <source>
        <dbReference type="ARBA" id="ARBA00022679"/>
    </source>
</evidence>
<dbReference type="GO" id="GO:0032259">
    <property type="term" value="P:methylation"/>
    <property type="evidence" value="ECO:0007669"/>
    <property type="project" value="UniProtKB-KW"/>
</dbReference>
<dbReference type="GO" id="GO:0044027">
    <property type="term" value="P:negative regulation of gene expression via chromosomal CpG island methylation"/>
    <property type="evidence" value="ECO:0007669"/>
    <property type="project" value="TreeGrafter"/>
</dbReference>
<dbReference type="EMBL" id="CP041659">
    <property type="protein sequence ID" value="QDP20015.1"/>
    <property type="molecule type" value="Genomic_DNA"/>
</dbReference>
<dbReference type="PROSITE" id="PS00095">
    <property type="entry name" value="C5_MTASE_2"/>
    <property type="match status" value="1"/>
</dbReference>
<gene>
    <name evidence="9" type="ORF">FMM02_08640</name>
</gene>
<dbReference type="EC" id="2.1.1.37" evidence="8"/>
<name>A0A516IT02_9SPHN</name>
<evidence type="ECO:0000256" key="4">
    <source>
        <dbReference type="ARBA" id="ARBA00022747"/>
    </source>
</evidence>
<dbReference type="NCBIfam" id="TIGR00675">
    <property type="entry name" value="dcm"/>
    <property type="match status" value="1"/>
</dbReference>
<dbReference type="InterPro" id="IPR031303">
    <property type="entry name" value="C5_meth_CS"/>
</dbReference>
<keyword evidence="4" id="KW-0680">Restriction system</keyword>
<dbReference type="InterPro" id="IPR001525">
    <property type="entry name" value="C5_MeTfrase"/>
</dbReference>
<dbReference type="Pfam" id="PF00145">
    <property type="entry name" value="DNA_methylase"/>
    <property type="match status" value="1"/>
</dbReference>
<dbReference type="InterPro" id="IPR050390">
    <property type="entry name" value="C5-Methyltransferase"/>
</dbReference>
<dbReference type="PANTHER" id="PTHR10629:SF52">
    <property type="entry name" value="DNA (CYTOSINE-5)-METHYLTRANSFERASE 1"/>
    <property type="match status" value="1"/>
</dbReference>
<dbReference type="GO" id="GO:0003677">
    <property type="term" value="F:DNA binding"/>
    <property type="evidence" value="ECO:0007669"/>
    <property type="project" value="TreeGrafter"/>
</dbReference>
<keyword evidence="3 6" id="KW-0949">S-adenosyl-L-methionine</keyword>
<sequence>MLTSLELCAGAGGQALGLEKAGFKHSGLVEIDRHCCDTLRENRKKWNVIEDDLKLFKENAADYAGVDLVAGGLPCPPFSVAGKQLGALDERNLFPDALDVIDAIRPKAVMIENVRGFLDAVFEDYRLYLKSQLKKLGYETDWRLLNASDFGVPQLRPRVVIVATQTKYWDDFDWPSVKKANPKTVGETLHKMMASNGWLGADKWRERANDIAPTIVGGSKKHGGPDLGPTRAKKAWASLGVNGHTLAEEAPDSDFVGMPRLTVPMVAKLQGFPEDWKFVGRKTAAYRQVGNAFPPPVAEAVAKRLKKAIAAQKSVRVSRSRDAA</sequence>
<dbReference type="OrthoDB" id="9813719at2"/>
<dbReference type="InterPro" id="IPR029063">
    <property type="entry name" value="SAM-dependent_MTases_sf"/>
</dbReference>
<feature type="active site" evidence="6">
    <location>
        <position position="75"/>
    </location>
</feature>
<proteinExistence type="inferred from homology"/>
<evidence type="ECO:0000256" key="8">
    <source>
        <dbReference type="RuleBase" id="RU000417"/>
    </source>
</evidence>
<evidence type="ECO:0000256" key="6">
    <source>
        <dbReference type="PROSITE-ProRule" id="PRU01016"/>
    </source>
</evidence>
<organism evidence="9 10">
    <name type="scientific">Sphingomonas xanthus</name>
    <dbReference type="NCBI Taxonomy" id="2594473"/>
    <lineage>
        <taxon>Bacteria</taxon>
        <taxon>Pseudomonadati</taxon>
        <taxon>Pseudomonadota</taxon>
        <taxon>Alphaproteobacteria</taxon>
        <taxon>Sphingomonadales</taxon>
        <taxon>Sphingomonadaceae</taxon>
        <taxon>Sphingomonas</taxon>
    </lineage>
</organism>
<comment type="catalytic activity">
    <reaction evidence="5 8">
        <text>a 2'-deoxycytidine in DNA + S-adenosyl-L-methionine = a 5-methyl-2'-deoxycytidine in DNA + S-adenosyl-L-homocysteine + H(+)</text>
        <dbReference type="Rhea" id="RHEA:13681"/>
        <dbReference type="Rhea" id="RHEA-COMP:11369"/>
        <dbReference type="Rhea" id="RHEA-COMP:11370"/>
        <dbReference type="ChEBI" id="CHEBI:15378"/>
        <dbReference type="ChEBI" id="CHEBI:57856"/>
        <dbReference type="ChEBI" id="CHEBI:59789"/>
        <dbReference type="ChEBI" id="CHEBI:85452"/>
        <dbReference type="ChEBI" id="CHEBI:85454"/>
        <dbReference type="EC" id="2.1.1.37"/>
    </reaction>
</comment>
<dbReference type="KEGG" id="sxa:FMM02_08640"/>